<reference evidence="4 5" key="1">
    <citation type="journal article" date="2004" name="Nature">
        <title>Genome evolution in yeasts.</title>
        <authorList>
            <consortium name="Genolevures"/>
            <person name="Dujon B."/>
            <person name="Sherman D."/>
            <person name="Fischer G."/>
            <person name="Durrens P."/>
            <person name="Casaregola S."/>
            <person name="Lafontaine I."/>
            <person name="de Montigny J."/>
            <person name="Marck C."/>
            <person name="Neuveglise C."/>
            <person name="Talla E."/>
            <person name="Goffard N."/>
            <person name="Frangeul L."/>
            <person name="Aigle M."/>
            <person name="Anthouard V."/>
            <person name="Babour A."/>
            <person name="Barbe V."/>
            <person name="Barnay S."/>
            <person name="Blanchin S."/>
            <person name="Beckerich J.M."/>
            <person name="Beyne E."/>
            <person name="Bleykasten C."/>
            <person name="Boisrame A."/>
            <person name="Boyer J."/>
            <person name="Cattolico L."/>
            <person name="Confanioleri F."/>
            <person name="de Daruvar A."/>
            <person name="Despons L."/>
            <person name="Fabre E."/>
            <person name="Fairhead C."/>
            <person name="Ferry-Dumazet H."/>
            <person name="Groppi A."/>
            <person name="Hantraye F."/>
            <person name="Hennequin C."/>
            <person name="Jauniaux N."/>
            <person name="Joyet P."/>
            <person name="Kachouri R."/>
            <person name="Kerrest A."/>
            <person name="Koszul R."/>
            <person name="Lemaire M."/>
            <person name="Lesur I."/>
            <person name="Ma L."/>
            <person name="Muller H."/>
            <person name="Nicaud J.M."/>
            <person name="Nikolski M."/>
            <person name="Oztas S."/>
            <person name="Ozier-Kalogeropoulos O."/>
            <person name="Pellenz S."/>
            <person name="Potier S."/>
            <person name="Richard G.F."/>
            <person name="Straub M.L."/>
            <person name="Suleau A."/>
            <person name="Swennene D."/>
            <person name="Tekaia F."/>
            <person name="Wesolowski-Louvel M."/>
            <person name="Westhof E."/>
            <person name="Wirth B."/>
            <person name="Zeniou-Meyer M."/>
            <person name="Zivanovic I."/>
            <person name="Bolotin-Fukuhara M."/>
            <person name="Thierry A."/>
            <person name="Bouchier C."/>
            <person name="Caudron B."/>
            <person name="Scarpelli C."/>
            <person name="Gaillardin C."/>
            <person name="Weissenbach J."/>
            <person name="Wincker P."/>
            <person name="Souciet J.L."/>
        </authorList>
    </citation>
    <scope>NUCLEOTIDE SEQUENCE [LARGE SCALE GENOMIC DNA]</scope>
    <source>
        <strain evidence="5">ATCC 36239 / CBS 767 / BCRC 21394 / JCM 1990 / NBRC 0083 / IGC 2968</strain>
    </source>
</reference>
<dbReference type="RefSeq" id="XP_458230.2">
    <property type="nucleotide sequence ID" value="XM_458230.1"/>
</dbReference>
<dbReference type="GeneID" id="2900531"/>
<evidence type="ECO:0000313" key="5">
    <source>
        <dbReference type="Proteomes" id="UP000000599"/>
    </source>
</evidence>
<dbReference type="OrthoDB" id="68090at2759"/>
<feature type="compositionally biased region" description="Basic residues" evidence="2">
    <location>
        <begin position="136"/>
        <end position="147"/>
    </location>
</feature>
<dbReference type="Pfam" id="PF08577">
    <property type="entry name" value="PI31_Prot_C"/>
    <property type="match status" value="1"/>
</dbReference>
<evidence type="ECO:0000256" key="1">
    <source>
        <dbReference type="ARBA" id="ARBA00006405"/>
    </source>
</evidence>
<dbReference type="STRING" id="284592.Q6BU89"/>
<dbReference type="EMBL" id="CR382135">
    <property type="protein sequence ID" value="CAG86306.2"/>
    <property type="molecule type" value="Genomic_DNA"/>
</dbReference>
<dbReference type="KEGG" id="dha:DEHA2C12760g"/>
<feature type="compositionally biased region" description="Basic and acidic residues" evidence="2">
    <location>
        <begin position="124"/>
        <end position="135"/>
    </location>
</feature>
<dbReference type="VEuPathDB" id="FungiDB:DEHA2C12760g"/>
<dbReference type="InParanoid" id="Q6BU89"/>
<keyword evidence="5" id="KW-1185">Reference proteome</keyword>
<dbReference type="InterPro" id="IPR013886">
    <property type="entry name" value="PI31_Prot_C"/>
</dbReference>
<proteinExistence type="inferred from homology"/>
<name>Q6BU89_DEBHA</name>
<sequence length="303" mass="32785">MIEDYLTLTTKLVHGYIEEYAPVHLTSKLVESSRFNQYLVSNGDELKVTVNISEVADRTNLVNFITIGTEKVDTVLIDWNSDALKTELPLEEITPELRKEFDRKIDLSINSKISKLFHYSGSGSHEEDQARDQRHPPHPHPYPHPHPHNALGSETSSSAIRNIPADMPGFEDEYEILGTDKTSATSRSFPNIGDRDLNPPGLPKYPEMKPYLDPTGGNGDGGMYPSSEHPIFGGHRNSGNSSRLGVPPGARYDDPMGEDSLDALGSGLPGNMGGNLGRGNPGSGFPGFGNPGSGNSGSGPFGF</sequence>
<gene>
    <name evidence="4" type="ordered locus">DEHA2C12760g</name>
</gene>
<accession>Q6BU89</accession>
<feature type="compositionally biased region" description="Gly residues" evidence="2">
    <location>
        <begin position="267"/>
        <end position="303"/>
    </location>
</feature>
<dbReference type="eggNOG" id="ENOG502SE4N">
    <property type="taxonomic scope" value="Eukaryota"/>
</dbReference>
<dbReference type="HOGENOM" id="CLU_918356_0_0_1"/>
<dbReference type="AlphaFoldDB" id="Q6BU89"/>
<evidence type="ECO:0000313" key="4">
    <source>
        <dbReference type="EMBL" id="CAG86306.2"/>
    </source>
</evidence>
<evidence type="ECO:0000259" key="3">
    <source>
        <dbReference type="Pfam" id="PF08577"/>
    </source>
</evidence>
<feature type="region of interest" description="Disordered" evidence="2">
    <location>
        <begin position="181"/>
        <end position="202"/>
    </location>
</feature>
<dbReference type="Proteomes" id="UP000000599">
    <property type="component" value="Chromosome C"/>
</dbReference>
<feature type="region of interest" description="Disordered" evidence="2">
    <location>
        <begin position="119"/>
        <end position="155"/>
    </location>
</feature>
<organism evidence="4 5">
    <name type="scientific">Debaryomyces hansenii (strain ATCC 36239 / CBS 767 / BCRC 21394 / JCM 1990 / NBRC 0083 / IGC 2968)</name>
    <name type="common">Yeast</name>
    <name type="synonym">Torulaspora hansenii</name>
    <dbReference type="NCBI Taxonomy" id="284592"/>
    <lineage>
        <taxon>Eukaryota</taxon>
        <taxon>Fungi</taxon>
        <taxon>Dikarya</taxon>
        <taxon>Ascomycota</taxon>
        <taxon>Saccharomycotina</taxon>
        <taxon>Pichiomycetes</taxon>
        <taxon>Debaryomycetaceae</taxon>
        <taxon>Debaryomyces</taxon>
    </lineage>
</organism>
<dbReference type="OMA" id="ALINWEW"/>
<feature type="domain" description="PI31 proteasome regulator C-terminal" evidence="3">
    <location>
        <begin position="192"/>
        <end position="257"/>
    </location>
</feature>
<evidence type="ECO:0000256" key="2">
    <source>
        <dbReference type="SAM" id="MobiDB-lite"/>
    </source>
</evidence>
<feature type="region of interest" description="Disordered" evidence="2">
    <location>
        <begin position="232"/>
        <end position="303"/>
    </location>
</feature>
<comment type="similarity">
    <text evidence="1">Belongs to the proteasome inhibitor PI31 family.</text>
</comment>
<protein>
    <submittedName>
        <fullName evidence="4">DEHA2C12760p</fullName>
    </submittedName>
</protein>